<sequence length="139" mass="15478">MIGEDERRPTMKLVQQNRRSHRTPRRDRSVRFSLSEDEHAVVVAAAKAEKLAVGAFAAQATLEAARGTARPEYAVLRHALGAVLQAVGQARRIGVNFNQVVAALHSGETQAEVERYAEEASRTVRRLDELGEQLRRRLP</sequence>
<evidence type="ECO:0000313" key="3">
    <source>
        <dbReference type="Proteomes" id="UP000627838"/>
    </source>
</evidence>
<reference evidence="2 3" key="1">
    <citation type="submission" date="2020-10" db="EMBL/GenBank/DDBJ databases">
        <title>Sequencing the genomes of 1000 actinobacteria strains.</title>
        <authorList>
            <person name="Klenk H.-P."/>
        </authorList>
    </citation>
    <scope>NUCLEOTIDE SEQUENCE [LARGE SCALE GENOMIC DNA]</scope>
    <source>
        <strain evidence="2 3">DSM 46744</strain>
    </source>
</reference>
<evidence type="ECO:0000313" key="2">
    <source>
        <dbReference type="EMBL" id="MBE1533979.1"/>
    </source>
</evidence>
<evidence type="ECO:0008006" key="4">
    <source>
        <dbReference type="Google" id="ProtNLM"/>
    </source>
</evidence>
<organism evidence="2 3">
    <name type="scientific">Actinomadura algeriensis</name>
    <dbReference type="NCBI Taxonomy" id="1679523"/>
    <lineage>
        <taxon>Bacteria</taxon>
        <taxon>Bacillati</taxon>
        <taxon>Actinomycetota</taxon>
        <taxon>Actinomycetes</taxon>
        <taxon>Streptosporangiales</taxon>
        <taxon>Thermomonosporaceae</taxon>
        <taxon>Actinomadura</taxon>
    </lineage>
</organism>
<feature type="region of interest" description="Disordered" evidence="1">
    <location>
        <begin position="1"/>
        <end position="29"/>
    </location>
</feature>
<evidence type="ECO:0000256" key="1">
    <source>
        <dbReference type="SAM" id="MobiDB-lite"/>
    </source>
</evidence>
<dbReference type="Proteomes" id="UP000627838">
    <property type="component" value="Unassembled WGS sequence"/>
</dbReference>
<gene>
    <name evidence="2" type="ORF">H4W34_003812</name>
</gene>
<protein>
    <recommendedName>
        <fullName evidence="4">Mobilization protein MobC</fullName>
    </recommendedName>
</protein>
<dbReference type="RefSeq" id="WP_192760434.1">
    <property type="nucleotide sequence ID" value="NZ_JADBDZ010000001.1"/>
</dbReference>
<accession>A0ABR9JTT3</accession>
<proteinExistence type="predicted"/>
<comment type="caution">
    <text evidence="2">The sequence shown here is derived from an EMBL/GenBank/DDBJ whole genome shotgun (WGS) entry which is preliminary data.</text>
</comment>
<keyword evidence="3" id="KW-1185">Reference proteome</keyword>
<name>A0ABR9JTT3_9ACTN</name>
<dbReference type="EMBL" id="JADBDZ010000001">
    <property type="protein sequence ID" value="MBE1533979.1"/>
    <property type="molecule type" value="Genomic_DNA"/>
</dbReference>